<evidence type="ECO:0000256" key="1">
    <source>
        <dbReference type="SAM" id="Phobius"/>
    </source>
</evidence>
<sequence length="155" mass="17346">VARALSNELSFRQVVIREFLPGSLICHGDLVFQRPSPTRLEVWEKLVYAVGLNKALAGSDFQVEPHSILVGENTPEPPLPWPEDTPKQPPRPWPGFSEYIMAIMVLCGLCIIAAPVALLVVRVMSLGWWDVAALRDRRDPEAGTQTLEMDNQGFW</sequence>
<evidence type="ECO:0000313" key="2">
    <source>
        <dbReference type="EMBL" id="KFV12261.1"/>
    </source>
</evidence>
<dbReference type="EMBL" id="KL241460">
    <property type="protein sequence ID" value="KFV12261.1"/>
    <property type="molecule type" value="Genomic_DNA"/>
</dbReference>
<accession>A0A093ECP4</accession>
<keyword evidence="1" id="KW-0472">Membrane</keyword>
<feature type="non-terminal residue" evidence="2">
    <location>
        <position position="1"/>
    </location>
</feature>
<proteinExistence type="predicted"/>
<feature type="transmembrane region" description="Helical" evidence="1">
    <location>
        <begin position="99"/>
        <end position="121"/>
    </location>
</feature>
<name>A0A093ECP4_9AVES</name>
<protein>
    <submittedName>
        <fullName evidence="2">Uncharacterized protein</fullName>
    </submittedName>
</protein>
<feature type="non-terminal residue" evidence="2">
    <location>
        <position position="155"/>
    </location>
</feature>
<keyword evidence="1" id="KW-1133">Transmembrane helix</keyword>
<gene>
    <name evidence="2" type="ORF">N339_04277</name>
</gene>
<keyword evidence="1" id="KW-0812">Transmembrane</keyword>
<keyword evidence="3" id="KW-1185">Reference proteome</keyword>
<organism evidence="2 3">
    <name type="scientific">Pterocles gutturalis</name>
    <name type="common">yellow-throated sandgrouse</name>
    <dbReference type="NCBI Taxonomy" id="240206"/>
    <lineage>
        <taxon>Eukaryota</taxon>
        <taxon>Metazoa</taxon>
        <taxon>Chordata</taxon>
        <taxon>Craniata</taxon>
        <taxon>Vertebrata</taxon>
        <taxon>Euteleostomi</taxon>
        <taxon>Archelosauria</taxon>
        <taxon>Archosauria</taxon>
        <taxon>Dinosauria</taxon>
        <taxon>Saurischia</taxon>
        <taxon>Theropoda</taxon>
        <taxon>Coelurosauria</taxon>
        <taxon>Aves</taxon>
        <taxon>Neognathae</taxon>
        <taxon>Neoaves</taxon>
        <taxon>Columbimorphae</taxon>
        <taxon>Pterocliformes</taxon>
        <taxon>Pteroclidae</taxon>
        <taxon>Pterocles</taxon>
    </lineage>
</organism>
<reference evidence="2 3" key="1">
    <citation type="submission" date="2014-04" db="EMBL/GenBank/DDBJ databases">
        <title>Genome evolution of avian class.</title>
        <authorList>
            <person name="Zhang G."/>
            <person name="Li C."/>
        </authorList>
    </citation>
    <scope>NUCLEOTIDE SEQUENCE [LARGE SCALE GENOMIC DNA]</scope>
    <source>
        <strain evidence="2">BGI_N339</strain>
    </source>
</reference>
<dbReference type="Proteomes" id="UP000053149">
    <property type="component" value="Unassembled WGS sequence"/>
</dbReference>
<evidence type="ECO:0000313" key="3">
    <source>
        <dbReference type="Proteomes" id="UP000053149"/>
    </source>
</evidence>
<dbReference type="AlphaFoldDB" id="A0A093ECP4"/>